<protein>
    <recommendedName>
        <fullName evidence="3">BTB domain-containing protein</fullName>
    </recommendedName>
</protein>
<dbReference type="InterPro" id="IPR011333">
    <property type="entry name" value="SKP1/BTB/POZ_sf"/>
</dbReference>
<organism evidence="1 2">
    <name type="scientific">Tricholomella constricta</name>
    <dbReference type="NCBI Taxonomy" id="117010"/>
    <lineage>
        <taxon>Eukaryota</taxon>
        <taxon>Fungi</taxon>
        <taxon>Dikarya</taxon>
        <taxon>Basidiomycota</taxon>
        <taxon>Agaricomycotina</taxon>
        <taxon>Agaricomycetes</taxon>
        <taxon>Agaricomycetidae</taxon>
        <taxon>Agaricales</taxon>
        <taxon>Tricholomatineae</taxon>
        <taxon>Lyophyllaceae</taxon>
        <taxon>Tricholomella</taxon>
    </lineage>
</organism>
<gene>
    <name evidence="1" type="ORF">D9615_005821</name>
</gene>
<sequence>MNASERVPVESFQLCSRILQSSVLFPLMDFLFGPLAFPALSRRLLHDDAQPPMRRNFFCMLRRLTTGIQHLFTNFDRYQRRTMPSYYSTKDYRPSSSTSELCKRITPTSDLCDDLVDAPDADIVFRSSDNVLFRIHARNLEITTGGFPPAEFSPADQVVDITEDASTLELLFQFVYPRSQPLLEGLPFDTLARLAEAVEKYQVYPAMQICNVYMTKALPDHALDILEYSMRHGYPLLSNRAAPFVTLAKISSSLKSLPPGLLHAWIRYYDTWNAKIRHAILTAPYGHKCANWSEYQRKIFFALGEFAGVKNDESIASVISVPHFASICCKDDANRWQKDFIQQIGDIPPFTKFC</sequence>
<proteinExistence type="predicted"/>
<reference evidence="1 2" key="1">
    <citation type="journal article" date="2020" name="ISME J.">
        <title>Uncovering the hidden diversity of litter-decomposition mechanisms in mushroom-forming fungi.</title>
        <authorList>
            <person name="Floudas D."/>
            <person name="Bentzer J."/>
            <person name="Ahren D."/>
            <person name="Johansson T."/>
            <person name="Persson P."/>
            <person name="Tunlid A."/>
        </authorList>
    </citation>
    <scope>NUCLEOTIDE SEQUENCE [LARGE SCALE GENOMIC DNA]</scope>
    <source>
        <strain evidence="1 2">CBS 661.87</strain>
    </source>
</reference>
<evidence type="ECO:0000313" key="2">
    <source>
        <dbReference type="Proteomes" id="UP000565441"/>
    </source>
</evidence>
<dbReference type="EMBL" id="JAACJP010000015">
    <property type="protein sequence ID" value="KAF5379849.1"/>
    <property type="molecule type" value="Genomic_DNA"/>
</dbReference>
<accession>A0A8H5HAV9</accession>
<keyword evidence="2" id="KW-1185">Reference proteome</keyword>
<dbReference type="OrthoDB" id="3184970at2759"/>
<comment type="caution">
    <text evidence="1">The sequence shown here is derived from an EMBL/GenBank/DDBJ whole genome shotgun (WGS) entry which is preliminary data.</text>
</comment>
<name>A0A8H5HAV9_9AGAR</name>
<evidence type="ECO:0008006" key="3">
    <source>
        <dbReference type="Google" id="ProtNLM"/>
    </source>
</evidence>
<dbReference type="AlphaFoldDB" id="A0A8H5HAV9"/>
<dbReference type="Gene3D" id="3.30.710.10">
    <property type="entry name" value="Potassium Channel Kv1.1, Chain A"/>
    <property type="match status" value="1"/>
</dbReference>
<evidence type="ECO:0000313" key="1">
    <source>
        <dbReference type="EMBL" id="KAF5379849.1"/>
    </source>
</evidence>
<dbReference type="Proteomes" id="UP000565441">
    <property type="component" value="Unassembled WGS sequence"/>
</dbReference>